<dbReference type="OrthoDB" id="4985370at2759"/>
<evidence type="ECO:0000313" key="3">
    <source>
        <dbReference type="Proteomes" id="UP000813427"/>
    </source>
</evidence>
<evidence type="ECO:0000256" key="1">
    <source>
        <dbReference type="SAM" id="MobiDB-lite"/>
    </source>
</evidence>
<reference evidence="2" key="1">
    <citation type="journal article" date="2021" name="Nat. Commun.">
        <title>Genetic determinants of endophytism in the Arabidopsis root mycobiome.</title>
        <authorList>
            <person name="Mesny F."/>
            <person name="Miyauchi S."/>
            <person name="Thiergart T."/>
            <person name="Pickel B."/>
            <person name="Atanasova L."/>
            <person name="Karlsson M."/>
            <person name="Huettel B."/>
            <person name="Barry K.W."/>
            <person name="Haridas S."/>
            <person name="Chen C."/>
            <person name="Bauer D."/>
            <person name="Andreopoulos W."/>
            <person name="Pangilinan J."/>
            <person name="LaButti K."/>
            <person name="Riley R."/>
            <person name="Lipzen A."/>
            <person name="Clum A."/>
            <person name="Drula E."/>
            <person name="Henrissat B."/>
            <person name="Kohler A."/>
            <person name="Grigoriev I.V."/>
            <person name="Martin F.M."/>
            <person name="Hacquard S."/>
        </authorList>
    </citation>
    <scope>NUCLEOTIDE SEQUENCE</scope>
    <source>
        <strain evidence="2">MPI-SDFR-AT-0068</strain>
    </source>
</reference>
<dbReference type="Proteomes" id="UP000813427">
    <property type="component" value="Unassembled WGS sequence"/>
</dbReference>
<evidence type="ECO:0008006" key="4">
    <source>
        <dbReference type="Google" id="ProtNLM"/>
    </source>
</evidence>
<sequence length="148" mass="17108">MKNWQEKAIRKGRTPLPDCPGDKPSLTTVGDFPAPKNPLMPVPLLPMAPLQPPLLLLLLLNQSYRFWSESDLRRLIEMRNGGMEWNTIAVEFPERSLESVKQTFHKRRHALQKRMAEERVSQVDSTPASKEWTLDILEDTQAEMDRCK</sequence>
<organism evidence="2 3">
    <name type="scientific">Fusarium tricinctum</name>
    <dbReference type="NCBI Taxonomy" id="61284"/>
    <lineage>
        <taxon>Eukaryota</taxon>
        <taxon>Fungi</taxon>
        <taxon>Dikarya</taxon>
        <taxon>Ascomycota</taxon>
        <taxon>Pezizomycotina</taxon>
        <taxon>Sordariomycetes</taxon>
        <taxon>Hypocreomycetidae</taxon>
        <taxon>Hypocreales</taxon>
        <taxon>Nectriaceae</taxon>
        <taxon>Fusarium</taxon>
        <taxon>Fusarium tricinctum species complex</taxon>
    </lineage>
</organism>
<comment type="caution">
    <text evidence="2">The sequence shown here is derived from an EMBL/GenBank/DDBJ whole genome shotgun (WGS) entry which is preliminary data.</text>
</comment>
<name>A0A8K0WAD1_9HYPO</name>
<proteinExistence type="predicted"/>
<keyword evidence="3" id="KW-1185">Reference proteome</keyword>
<evidence type="ECO:0000313" key="2">
    <source>
        <dbReference type="EMBL" id="KAH7242519.1"/>
    </source>
</evidence>
<gene>
    <name evidence="2" type="ORF">BKA59DRAFT_514041</name>
</gene>
<protein>
    <recommendedName>
        <fullName evidence="4">Myb-like domain-containing protein</fullName>
    </recommendedName>
</protein>
<accession>A0A8K0WAD1</accession>
<dbReference type="EMBL" id="JAGPXF010000005">
    <property type="protein sequence ID" value="KAH7242519.1"/>
    <property type="molecule type" value="Genomic_DNA"/>
</dbReference>
<dbReference type="AlphaFoldDB" id="A0A8K0WAD1"/>
<feature type="region of interest" description="Disordered" evidence="1">
    <location>
        <begin position="1"/>
        <end position="23"/>
    </location>
</feature>